<dbReference type="InterPro" id="IPR027417">
    <property type="entry name" value="P-loop_NTPase"/>
</dbReference>
<reference evidence="7" key="1">
    <citation type="submission" date="2016-10" db="EMBL/GenBank/DDBJ databases">
        <authorList>
            <person name="Varghese N."/>
            <person name="Submissions S."/>
        </authorList>
    </citation>
    <scope>NUCLEOTIDE SEQUENCE [LARGE SCALE GENOMIC DNA]</scope>
    <source>
        <strain evidence="7">CGMCC 1.3704</strain>
    </source>
</reference>
<gene>
    <name evidence="6" type="ORF">SAMN04487936_109116</name>
</gene>
<keyword evidence="3" id="KW-0547">Nucleotide-binding</keyword>
<proteinExistence type="inferred from homology"/>
<accession>A0A1I3XT28</accession>
<dbReference type="InterPro" id="IPR025302">
    <property type="entry name" value="DrrA1/2-like_C"/>
</dbReference>
<evidence type="ECO:0000313" key="6">
    <source>
        <dbReference type="EMBL" id="SFK22662.1"/>
    </source>
</evidence>
<dbReference type="EMBL" id="FOSB01000009">
    <property type="protein sequence ID" value="SFK22662.1"/>
    <property type="molecule type" value="Genomic_DNA"/>
</dbReference>
<dbReference type="InterPro" id="IPR003593">
    <property type="entry name" value="AAA+_ATPase"/>
</dbReference>
<evidence type="ECO:0000256" key="3">
    <source>
        <dbReference type="ARBA" id="ARBA00022741"/>
    </source>
</evidence>
<dbReference type="SMART" id="SM00382">
    <property type="entry name" value="AAA"/>
    <property type="match status" value="1"/>
</dbReference>
<keyword evidence="7" id="KW-1185">Reference proteome</keyword>
<dbReference type="Pfam" id="PF13732">
    <property type="entry name" value="DrrA1-3_C"/>
    <property type="match status" value="1"/>
</dbReference>
<dbReference type="OrthoDB" id="9804819at2"/>
<feature type="domain" description="ABC transporter" evidence="5">
    <location>
        <begin position="2"/>
        <end position="227"/>
    </location>
</feature>
<evidence type="ECO:0000256" key="2">
    <source>
        <dbReference type="ARBA" id="ARBA00022448"/>
    </source>
</evidence>
<dbReference type="PROSITE" id="PS50893">
    <property type="entry name" value="ABC_TRANSPORTER_2"/>
    <property type="match status" value="1"/>
</dbReference>
<dbReference type="GO" id="GO:0005524">
    <property type="term" value="F:ATP binding"/>
    <property type="evidence" value="ECO:0007669"/>
    <property type="project" value="UniProtKB-KW"/>
</dbReference>
<dbReference type="AlphaFoldDB" id="A0A1I3XT28"/>
<name>A0A1I3XT28_HALDA</name>
<evidence type="ECO:0000256" key="4">
    <source>
        <dbReference type="ARBA" id="ARBA00022840"/>
    </source>
</evidence>
<dbReference type="Proteomes" id="UP000183557">
    <property type="component" value="Unassembled WGS sequence"/>
</dbReference>
<sequence length="306" mass="34466">MIKAKELTKMYDKGYAVKNVSFELSPGKCVALLGPNGAGKTTTLKMISGLIAPTKGEVKFSEKKGGDIRQHIGYLPQHPQYHGWMTAVEFLVYVAQLSHISKKEAIKQSDRLLKRVGIAEAKNKRIAKFSGGMKQRLGIAQALIHKPKVLLLDEPVSALDPIGRRDVLNLMEELKQETTLLYSTHILSDAEEASDEILLMHKGTIVESGPLHQVKKQNQIDKISLRFTENMEVYADQIANMETVTKTEVKKQVLHVHVNNIHLAREQLLEKANEEKWPLLQFEVGQTTLEDLFMKVVNEHAMEDNL</sequence>
<protein>
    <submittedName>
        <fullName evidence="6">ABC-2 type transport system ATP-binding protein</fullName>
    </submittedName>
</protein>
<evidence type="ECO:0000313" key="7">
    <source>
        <dbReference type="Proteomes" id="UP000183557"/>
    </source>
</evidence>
<dbReference type="SUPFAM" id="SSF52540">
    <property type="entry name" value="P-loop containing nucleoside triphosphate hydrolases"/>
    <property type="match status" value="1"/>
</dbReference>
<keyword evidence="4 6" id="KW-0067">ATP-binding</keyword>
<dbReference type="InterPro" id="IPR017871">
    <property type="entry name" value="ABC_transporter-like_CS"/>
</dbReference>
<dbReference type="GO" id="GO:0016887">
    <property type="term" value="F:ATP hydrolysis activity"/>
    <property type="evidence" value="ECO:0007669"/>
    <property type="project" value="InterPro"/>
</dbReference>
<dbReference type="PROSITE" id="PS00211">
    <property type="entry name" value="ABC_TRANSPORTER_1"/>
    <property type="match status" value="1"/>
</dbReference>
<dbReference type="Pfam" id="PF00005">
    <property type="entry name" value="ABC_tran"/>
    <property type="match status" value="1"/>
</dbReference>
<evidence type="ECO:0000256" key="1">
    <source>
        <dbReference type="ARBA" id="ARBA00005417"/>
    </source>
</evidence>
<dbReference type="Gene3D" id="3.40.50.300">
    <property type="entry name" value="P-loop containing nucleotide triphosphate hydrolases"/>
    <property type="match status" value="1"/>
</dbReference>
<dbReference type="InterPro" id="IPR003439">
    <property type="entry name" value="ABC_transporter-like_ATP-bd"/>
</dbReference>
<dbReference type="PANTHER" id="PTHR43335">
    <property type="entry name" value="ABC TRANSPORTER, ATP-BINDING PROTEIN"/>
    <property type="match status" value="1"/>
</dbReference>
<organism evidence="6 7">
    <name type="scientific">Halobacillus dabanensis</name>
    <dbReference type="NCBI Taxonomy" id="240302"/>
    <lineage>
        <taxon>Bacteria</taxon>
        <taxon>Bacillati</taxon>
        <taxon>Bacillota</taxon>
        <taxon>Bacilli</taxon>
        <taxon>Bacillales</taxon>
        <taxon>Bacillaceae</taxon>
        <taxon>Halobacillus</taxon>
    </lineage>
</organism>
<dbReference type="RefSeq" id="WP_075037420.1">
    <property type="nucleotide sequence ID" value="NZ_FOSB01000009.1"/>
</dbReference>
<comment type="similarity">
    <text evidence="1">Belongs to the ABC transporter superfamily.</text>
</comment>
<dbReference type="PANTHER" id="PTHR43335:SF11">
    <property type="entry name" value="ABC TRANSPORTER RELATED"/>
    <property type="match status" value="1"/>
</dbReference>
<evidence type="ECO:0000259" key="5">
    <source>
        <dbReference type="PROSITE" id="PS50893"/>
    </source>
</evidence>
<keyword evidence="2" id="KW-0813">Transport</keyword>